<proteinExistence type="predicted"/>
<gene>
    <name evidence="3" type="ordered locus">Mpe_A3764</name>
</gene>
<evidence type="ECO:0000256" key="1">
    <source>
        <dbReference type="ARBA" id="ARBA00022729"/>
    </source>
</evidence>
<name>A2SMC8_METPP</name>
<protein>
    <recommendedName>
        <fullName evidence="2">BON domain-containing protein</fullName>
    </recommendedName>
</protein>
<dbReference type="Proteomes" id="UP000000366">
    <property type="component" value="Chromosome"/>
</dbReference>
<dbReference type="InterPro" id="IPR014004">
    <property type="entry name" value="Transpt-assoc_nodulatn_dom_bac"/>
</dbReference>
<dbReference type="eggNOG" id="COG2823">
    <property type="taxonomic scope" value="Bacteria"/>
</dbReference>
<sequence>MTSRTSPSPAQAATRAPRTLRRVALAALACISLSGALGGCALLIGGAAVGSALVYSDRRTSGAQLEDQGIELKGAARVKEAIGERGRVSLTSFNRTVLLTGEVPTEADKAAVEAAVSKLENVRSLLNELAIGPTTSLVDRSNDALITSKVKASYVDARDIFANAYKVVTDRGIVYLMGRVTEREADRGVAIARGVSGVVKVVKAFEIITEAELAQTVPKNAPTAPAP</sequence>
<evidence type="ECO:0000259" key="2">
    <source>
        <dbReference type="PROSITE" id="PS50914"/>
    </source>
</evidence>
<keyword evidence="1" id="KW-0732">Signal</keyword>
<dbReference type="PANTHER" id="PTHR34606">
    <property type="entry name" value="BON DOMAIN-CONTAINING PROTEIN"/>
    <property type="match status" value="1"/>
</dbReference>
<dbReference type="STRING" id="420662.Mpe_A3764"/>
<dbReference type="RefSeq" id="WP_011831337.1">
    <property type="nucleotide sequence ID" value="NC_008825.1"/>
</dbReference>
<dbReference type="KEGG" id="mpt:Mpe_A3764"/>
<dbReference type="InterPro" id="IPR007055">
    <property type="entry name" value="BON_dom"/>
</dbReference>
<dbReference type="Pfam" id="PF04972">
    <property type="entry name" value="BON"/>
    <property type="match status" value="2"/>
</dbReference>
<feature type="domain" description="BON" evidence="2">
    <location>
        <begin position="66"/>
        <end position="133"/>
    </location>
</feature>
<dbReference type="AlphaFoldDB" id="A2SMC8"/>
<evidence type="ECO:0000313" key="3">
    <source>
        <dbReference type="EMBL" id="ABM96717.1"/>
    </source>
</evidence>
<dbReference type="PANTHER" id="PTHR34606:SF4">
    <property type="entry name" value="OUTER MEMBRANE LIPOPROTEIN DOLP"/>
    <property type="match status" value="1"/>
</dbReference>
<keyword evidence="4" id="KW-1185">Reference proteome</keyword>
<organism evidence="3 4">
    <name type="scientific">Methylibium petroleiphilum (strain ATCC BAA-1232 / LMG 22953 / PM1)</name>
    <dbReference type="NCBI Taxonomy" id="420662"/>
    <lineage>
        <taxon>Bacteria</taxon>
        <taxon>Pseudomonadati</taxon>
        <taxon>Pseudomonadota</taxon>
        <taxon>Betaproteobacteria</taxon>
        <taxon>Burkholderiales</taxon>
        <taxon>Sphaerotilaceae</taxon>
        <taxon>Methylibium</taxon>
    </lineage>
</organism>
<dbReference type="PROSITE" id="PS50914">
    <property type="entry name" value="BON"/>
    <property type="match status" value="2"/>
</dbReference>
<dbReference type="Gene3D" id="3.40.1520.20">
    <property type="match status" value="1"/>
</dbReference>
<reference evidence="3 4" key="1">
    <citation type="journal article" date="2007" name="J. Bacteriol.">
        <title>Whole-genome analysis of the methyl tert-butyl ether-degrading beta-proteobacterium Methylibium petroleiphilum PM1.</title>
        <authorList>
            <person name="Kane S.R."/>
            <person name="Chakicherla A.Y."/>
            <person name="Chain P.S.G."/>
            <person name="Schmidt R."/>
            <person name="Shin M.W."/>
            <person name="Legler T.C."/>
            <person name="Scow K.M."/>
            <person name="Larimer F.W."/>
            <person name="Lucas S.M."/>
            <person name="Richardson P.M."/>
            <person name="Hristova K.R."/>
        </authorList>
    </citation>
    <scope>NUCLEOTIDE SEQUENCE [LARGE SCALE GENOMIC DNA]</scope>
    <source>
        <strain evidence="4">ATCC BAA-1232 / LMG 22953 / PM1</strain>
    </source>
</reference>
<accession>A2SMC8</accession>
<dbReference type="EMBL" id="CP000555">
    <property type="protein sequence ID" value="ABM96717.1"/>
    <property type="molecule type" value="Genomic_DNA"/>
</dbReference>
<dbReference type="SMART" id="SM00749">
    <property type="entry name" value="BON"/>
    <property type="match status" value="2"/>
</dbReference>
<feature type="domain" description="BON" evidence="2">
    <location>
        <begin position="142"/>
        <end position="209"/>
    </location>
</feature>
<evidence type="ECO:0000313" key="4">
    <source>
        <dbReference type="Proteomes" id="UP000000366"/>
    </source>
</evidence>
<dbReference type="InterPro" id="IPR051686">
    <property type="entry name" value="Lipoprotein_DolP"/>
</dbReference>
<dbReference type="HOGENOM" id="CLU_083606_1_1_4"/>